<dbReference type="Proteomes" id="UP001221898">
    <property type="component" value="Unassembled WGS sequence"/>
</dbReference>
<dbReference type="PROSITE" id="PS51257">
    <property type="entry name" value="PROKAR_LIPOPROTEIN"/>
    <property type="match status" value="1"/>
</dbReference>
<keyword evidence="2" id="KW-1185">Reference proteome</keyword>
<accession>A0AAD7WD07</accession>
<evidence type="ECO:0000313" key="1">
    <source>
        <dbReference type="EMBL" id="KAJ8392547.1"/>
    </source>
</evidence>
<dbReference type="AlphaFoldDB" id="A0AAD7WD07"/>
<dbReference type="EMBL" id="JAINUG010000145">
    <property type="protein sequence ID" value="KAJ8392547.1"/>
    <property type="molecule type" value="Genomic_DNA"/>
</dbReference>
<organism evidence="1 2">
    <name type="scientific">Aldrovandia affinis</name>
    <dbReference type="NCBI Taxonomy" id="143900"/>
    <lineage>
        <taxon>Eukaryota</taxon>
        <taxon>Metazoa</taxon>
        <taxon>Chordata</taxon>
        <taxon>Craniata</taxon>
        <taxon>Vertebrata</taxon>
        <taxon>Euteleostomi</taxon>
        <taxon>Actinopterygii</taxon>
        <taxon>Neopterygii</taxon>
        <taxon>Teleostei</taxon>
        <taxon>Notacanthiformes</taxon>
        <taxon>Halosauridae</taxon>
        <taxon>Aldrovandia</taxon>
    </lineage>
</organism>
<sequence>MGLLSRVGPRGPGPLLAGWCHPTSCFGGSPALAACPHHTSARRANATVFAQRREPRLIWCGELKYPHTPADGVPVLVGSGPADGAA</sequence>
<gene>
    <name evidence="1" type="ORF">AAFF_G00074250</name>
</gene>
<reference evidence="1" key="1">
    <citation type="journal article" date="2023" name="Science">
        <title>Genome structures resolve the early diversification of teleost fishes.</title>
        <authorList>
            <person name="Parey E."/>
            <person name="Louis A."/>
            <person name="Montfort J."/>
            <person name="Bouchez O."/>
            <person name="Roques C."/>
            <person name="Iampietro C."/>
            <person name="Lluch J."/>
            <person name="Castinel A."/>
            <person name="Donnadieu C."/>
            <person name="Desvignes T."/>
            <person name="Floi Bucao C."/>
            <person name="Jouanno E."/>
            <person name="Wen M."/>
            <person name="Mejri S."/>
            <person name="Dirks R."/>
            <person name="Jansen H."/>
            <person name="Henkel C."/>
            <person name="Chen W.J."/>
            <person name="Zahm M."/>
            <person name="Cabau C."/>
            <person name="Klopp C."/>
            <person name="Thompson A.W."/>
            <person name="Robinson-Rechavi M."/>
            <person name="Braasch I."/>
            <person name="Lecointre G."/>
            <person name="Bobe J."/>
            <person name="Postlethwait J.H."/>
            <person name="Berthelot C."/>
            <person name="Roest Crollius H."/>
            <person name="Guiguen Y."/>
        </authorList>
    </citation>
    <scope>NUCLEOTIDE SEQUENCE</scope>
    <source>
        <strain evidence="1">NC1722</strain>
    </source>
</reference>
<name>A0AAD7WD07_9TELE</name>
<proteinExistence type="predicted"/>
<evidence type="ECO:0000313" key="2">
    <source>
        <dbReference type="Proteomes" id="UP001221898"/>
    </source>
</evidence>
<comment type="caution">
    <text evidence="1">The sequence shown here is derived from an EMBL/GenBank/DDBJ whole genome shotgun (WGS) entry which is preliminary data.</text>
</comment>
<protein>
    <submittedName>
        <fullName evidence="1">Uncharacterized protein</fullName>
    </submittedName>
</protein>